<dbReference type="InterPro" id="IPR027417">
    <property type="entry name" value="P-loop_NTPase"/>
</dbReference>
<dbReference type="Proteomes" id="UP001166674">
    <property type="component" value="Unassembled WGS sequence"/>
</dbReference>
<dbReference type="PROSITE" id="PS51195">
    <property type="entry name" value="Q_MOTIF"/>
    <property type="match status" value="1"/>
</dbReference>
<dbReference type="GO" id="GO:0003723">
    <property type="term" value="F:RNA binding"/>
    <property type="evidence" value="ECO:0007669"/>
    <property type="project" value="UniProtKB-KW"/>
</dbReference>
<evidence type="ECO:0000256" key="3">
    <source>
        <dbReference type="ARBA" id="ARBA00004138"/>
    </source>
</evidence>
<keyword evidence="14" id="KW-0539">Nucleus</keyword>
<dbReference type="FunFam" id="3.40.50.300:FF:000357">
    <property type="entry name" value="ATP-dependent RNA helicase DDX19B"/>
    <property type="match status" value="1"/>
</dbReference>
<dbReference type="Pfam" id="PF00270">
    <property type="entry name" value="DEAD"/>
    <property type="match status" value="1"/>
</dbReference>
<dbReference type="PRINTS" id="PR02098">
    <property type="entry name" value="HYLETHALUSS1"/>
</dbReference>
<dbReference type="EC" id="3.6.4.13" evidence="5"/>
<keyword evidence="11" id="KW-0067">ATP-binding</keyword>
<dbReference type="InterPro" id="IPR014014">
    <property type="entry name" value="RNA_helicase_DEAD_Q_motif"/>
</dbReference>
<evidence type="ECO:0000256" key="18">
    <source>
        <dbReference type="SAM" id="MobiDB-lite"/>
    </source>
</evidence>
<evidence type="ECO:0000259" key="21">
    <source>
        <dbReference type="PROSITE" id="PS51195"/>
    </source>
</evidence>
<evidence type="ECO:0000256" key="9">
    <source>
        <dbReference type="ARBA" id="ARBA00022801"/>
    </source>
</evidence>
<accession>A0AA41N4I2</accession>
<evidence type="ECO:0000256" key="8">
    <source>
        <dbReference type="ARBA" id="ARBA00022794"/>
    </source>
</evidence>
<evidence type="ECO:0000256" key="13">
    <source>
        <dbReference type="ARBA" id="ARBA00023212"/>
    </source>
</evidence>
<evidence type="ECO:0000313" key="22">
    <source>
        <dbReference type="EMBL" id="MBZ3883269.1"/>
    </source>
</evidence>
<evidence type="ECO:0000256" key="16">
    <source>
        <dbReference type="ARBA" id="ARBA00047984"/>
    </source>
</evidence>
<dbReference type="Gene3D" id="3.40.50.300">
    <property type="entry name" value="P-loop containing nucleotide triphosphate hydrolases"/>
    <property type="match status" value="2"/>
</dbReference>
<dbReference type="Pfam" id="PF15311">
    <property type="entry name" value="HYLS1_C"/>
    <property type="match status" value="1"/>
</dbReference>
<dbReference type="EMBL" id="JAATJV010386021">
    <property type="protein sequence ID" value="MBZ3883269.1"/>
    <property type="molecule type" value="Genomic_DNA"/>
</dbReference>
<reference evidence="22" key="1">
    <citation type="submission" date="2020-03" db="EMBL/GenBank/DDBJ databases">
        <title>Studies in the Genomics of Life Span.</title>
        <authorList>
            <person name="Glass D."/>
        </authorList>
    </citation>
    <scope>NUCLEOTIDE SEQUENCE</scope>
    <source>
        <strain evidence="22">SUZIE</strain>
        <tissue evidence="22">Muscle</tissue>
    </source>
</reference>
<dbReference type="GO" id="GO:0005814">
    <property type="term" value="C:centriole"/>
    <property type="evidence" value="ECO:0007669"/>
    <property type="project" value="UniProtKB-SubCell"/>
</dbReference>
<dbReference type="GO" id="GO:0003724">
    <property type="term" value="F:RNA helicase activity"/>
    <property type="evidence" value="ECO:0007669"/>
    <property type="project" value="UniProtKB-EC"/>
</dbReference>
<sequence>MEELVGPNGQKWANMDPEERMLAAATAFTHICAGQGEGDVRREVQCSQYDPYSKASVTPGKRPAFPMQLQYPHIESHTASETVSEASQRLRKPVMKRKVLRRKPGGEVLVTDESIISESESGGETDLDLWDLKQRLMNLQFQEDRESPVDTSQKVNLPHEYQGISQEQLICYLQREGMGSPAYEQDLIVASRPKSFILPRLDQLSRNRGKIDRVARYFEYKRDWDSMRLPGEDHRKELRWGIREHMLSRAEPQSKPQHVYVPNNYLVPTEKKRSALRWGVRCDLANDGSLNIEEDDEDDVVDLATNSLLNKLIRQSLVESSHRVEVLQKDPSSPLYSVKTFEELRLKEELLKGIYAMGFNRPSKIQEMALPMMLAHPPQNLIAQSQSGTGKTAAFVLAMLSRVNALELFPQCLCLAPTYELALQTGRVVERMGKFCVDVEVMYAIRGNRIPRGTEVTKQIIIGTPGTVLDWCFKRKLIDLTKIRVFVLDEADVMIDTQGFSDQSIRIQRALPSECQMLLFSATFEDSVWQFAERIIPDPNVIKLRKEELTLNNIRQYYVLCEDRKDKYQALCNIYGGITIGQAIIFCQTRRNAKWLTVEMMQDGHQVSLLSGELTVEQRASIIQRFRDGKEKVLITTNVCARGIDVKQVTIVVNFDLPVNQAEEPDYETYLHRIGRTGRFGKKGLAFNMIEVDKLPLLMKIQDHFSTEPPSTPSLDPAQEPSDAPVNVTITVTATP</sequence>
<dbReference type="Gene3D" id="6.10.250.2170">
    <property type="match status" value="1"/>
</dbReference>
<evidence type="ECO:0000256" key="1">
    <source>
        <dbReference type="ARBA" id="ARBA00004114"/>
    </source>
</evidence>
<evidence type="ECO:0000256" key="2">
    <source>
        <dbReference type="ARBA" id="ARBA00004123"/>
    </source>
</evidence>
<comment type="subcellular location">
    <subcellularLocation>
        <location evidence="3">Cell projection</location>
        <location evidence="3">Cilium</location>
    </subcellularLocation>
    <subcellularLocation>
        <location evidence="1">Cytoplasm</location>
        <location evidence="1">Cytoskeleton</location>
        <location evidence="1">Microtubule organizing center</location>
        <location evidence="1">Centrosome</location>
        <location evidence="1">Centriole</location>
    </subcellularLocation>
    <subcellularLocation>
        <location evidence="2">Nucleus</location>
    </subcellularLocation>
</comment>
<dbReference type="PROSITE" id="PS51192">
    <property type="entry name" value="HELICASE_ATP_BIND_1"/>
    <property type="match status" value="1"/>
</dbReference>
<evidence type="ECO:0000256" key="15">
    <source>
        <dbReference type="ARBA" id="ARBA00023273"/>
    </source>
</evidence>
<keyword evidence="6" id="KW-0963">Cytoplasm</keyword>
<evidence type="ECO:0000313" key="23">
    <source>
        <dbReference type="Proteomes" id="UP001166674"/>
    </source>
</evidence>
<dbReference type="SMART" id="SM00490">
    <property type="entry name" value="HELICc"/>
    <property type="match status" value="1"/>
</dbReference>
<dbReference type="Pfam" id="PF00271">
    <property type="entry name" value="Helicase_C"/>
    <property type="match status" value="1"/>
</dbReference>
<dbReference type="FunFam" id="3.40.50.300:FF:000318">
    <property type="entry name" value="ATP-dependent RNA helicase DDX19B"/>
    <property type="match status" value="1"/>
</dbReference>
<organism evidence="22 23">
    <name type="scientific">Sciurus carolinensis</name>
    <name type="common">Eastern gray squirrel</name>
    <dbReference type="NCBI Taxonomy" id="30640"/>
    <lineage>
        <taxon>Eukaryota</taxon>
        <taxon>Metazoa</taxon>
        <taxon>Chordata</taxon>
        <taxon>Craniata</taxon>
        <taxon>Vertebrata</taxon>
        <taxon>Euteleostomi</taxon>
        <taxon>Mammalia</taxon>
        <taxon>Eutheria</taxon>
        <taxon>Euarchontoglires</taxon>
        <taxon>Glires</taxon>
        <taxon>Rodentia</taxon>
        <taxon>Sciuromorpha</taxon>
        <taxon>Sciuridae</taxon>
        <taxon>Sciurinae</taxon>
        <taxon>Sciurini</taxon>
        <taxon>Sciurus</taxon>
    </lineage>
</organism>
<comment type="catalytic activity">
    <reaction evidence="16">
        <text>ATP + H2O = ADP + phosphate + H(+)</text>
        <dbReference type="Rhea" id="RHEA:13065"/>
        <dbReference type="ChEBI" id="CHEBI:15377"/>
        <dbReference type="ChEBI" id="CHEBI:15378"/>
        <dbReference type="ChEBI" id="CHEBI:30616"/>
        <dbReference type="ChEBI" id="CHEBI:43474"/>
        <dbReference type="ChEBI" id="CHEBI:456216"/>
        <dbReference type="EC" id="3.6.4.13"/>
    </reaction>
</comment>
<feature type="domain" description="Helicase ATP-binding" evidence="19">
    <location>
        <begin position="372"/>
        <end position="542"/>
    </location>
</feature>
<evidence type="ECO:0000256" key="17">
    <source>
        <dbReference type="PROSITE-ProRule" id="PRU00552"/>
    </source>
</evidence>
<dbReference type="AlphaFoldDB" id="A0AA41N4I2"/>
<dbReference type="InterPro" id="IPR011545">
    <property type="entry name" value="DEAD/DEAH_box_helicase_dom"/>
</dbReference>
<keyword evidence="7" id="KW-0547">Nucleotide-binding</keyword>
<gene>
    <name evidence="22" type="ORF">SUZIE_172095</name>
</gene>
<evidence type="ECO:0000256" key="5">
    <source>
        <dbReference type="ARBA" id="ARBA00012552"/>
    </source>
</evidence>
<dbReference type="GO" id="GO:0005737">
    <property type="term" value="C:cytoplasm"/>
    <property type="evidence" value="ECO:0007669"/>
    <property type="project" value="UniProtKB-ARBA"/>
</dbReference>
<dbReference type="PROSITE" id="PS51194">
    <property type="entry name" value="HELICASE_CTER"/>
    <property type="match status" value="1"/>
</dbReference>
<keyword evidence="23" id="KW-1185">Reference proteome</keyword>
<feature type="domain" description="Helicase C-terminal" evidence="20">
    <location>
        <begin position="553"/>
        <end position="723"/>
    </location>
</feature>
<dbReference type="InterPro" id="IPR026227">
    <property type="entry name" value="HYLS1"/>
</dbReference>
<feature type="region of interest" description="Disordered" evidence="18">
    <location>
        <begin position="706"/>
        <end position="725"/>
    </location>
</feature>
<evidence type="ECO:0000256" key="14">
    <source>
        <dbReference type="ARBA" id="ARBA00023242"/>
    </source>
</evidence>
<dbReference type="InterPro" id="IPR014001">
    <property type="entry name" value="Helicase_ATP-bd"/>
</dbReference>
<dbReference type="InterPro" id="IPR052319">
    <property type="entry name" value="Centriolar_ciliogenesis_assoc"/>
</dbReference>
<proteinExistence type="inferred from homology"/>
<evidence type="ECO:0000256" key="6">
    <source>
        <dbReference type="ARBA" id="ARBA00022490"/>
    </source>
</evidence>
<evidence type="ECO:0000259" key="19">
    <source>
        <dbReference type="PROSITE" id="PS51192"/>
    </source>
</evidence>
<evidence type="ECO:0000256" key="4">
    <source>
        <dbReference type="ARBA" id="ARBA00010091"/>
    </source>
</evidence>
<dbReference type="PANTHER" id="PTHR34174:SF1">
    <property type="entry name" value="CENTRIOLAR AND CILIOGENESIS-ASSOCIATED PROTEIN HYLS1"/>
    <property type="match status" value="1"/>
</dbReference>
<name>A0AA41N4I2_SCICA</name>
<dbReference type="InterPro" id="IPR001650">
    <property type="entry name" value="Helicase_C-like"/>
</dbReference>
<comment type="caution">
    <text evidence="22">The sequence shown here is derived from an EMBL/GenBank/DDBJ whole genome shotgun (WGS) entry which is preliminary data.</text>
</comment>
<evidence type="ECO:0000256" key="12">
    <source>
        <dbReference type="ARBA" id="ARBA00022884"/>
    </source>
</evidence>
<evidence type="ECO:0000256" key="11">
    <source>
        <dbReference type="ARBA" id="ARBA00022840"/>
    </source>
</evidence>
<dbReference type="GO" id="GO:0016787">
    <property type="term" value="F:hydrolase activity"/>
    <property type="evidence" value="ECO:0007669"/>
    <property type="project" value="UniProtKB-KW"/>
</dbReference>
<protein>
    <recommendedName>
        <fullName evidence="5">RNA helicase</fullName>
        <ecNumber evidence="5">3.6.4.13</ecNumber>
    </recommendedName>
</protein>
<evidence type="ECO:0000256" key="7">
    <source>
        <dbReference type="ARBA" id="ARBA00022741"/>
    </source>
</evidence>
<dbReference type="CDD" id="cd18787">
    <property type="entry name" value="SF2_C_DEAD"/>
    <property type="match status" value="1"/>
</dbReference>
<evidence type="ECO:0000256" key="10">
    <source>
        <dbReference type="ARBA" id="ARBA00022806"/>
    </source>
</evidence>
<keyword evidence="10 22" id="KW-0347">Helicase</keyword>
<dbReference type="SUPFAM" id="SSF52540">
    <property type="entry name" value="P-loop containing nucleoside triphosphate hydrolases"/>
    <property type="match status" value="1"/>
</dbReference>
<dbReference type="GO" id="GO:0005634">
    <property type="term" value="C:nucleus"/>
    <property type="evidence" value="ECO:0007669"/>
    <property type="project" value="UniProtKB-SubCell"/>
</dbReference>
<dbReference type="SMART" id="SM00487">
    <property type="entry name" value="DEXDc"/>
    <property type="match status" value="1"/>
</dbReference>
<evidence type="ECO:0000259" key="20">
    <source>
        <dbReference type="PROSITE" id="PS51194"/>
    </source>
</evidence>
<dbReference type="GO" id="GO:0097730">
    <property type="term" value="C:non-motile cilium"/>
    <property type="evidence" value="ECO:0007669"/>
    <property type="project" value="TreeGrafter"/>
</dbReference>
<dbReference type="GO" id="GO:0060271">
    <property type="term" value="P:cilium assembly"/>
    <property type="evidence" value="ECO:0007669"/>
    <property type="project" value="TreeGrafter"/>
</dbReference>
<keyword evidence="15" id="KW-0966">Cell projection</keyword>
<comment type="similarity">
    <text evidence="4">Belongs to the HYLS1 family.</text>
</comment>
<keyword evidence="12" id="KW-0694">RNA-binding</keyword>
<dbReference type="InterPro" id="IPR027918">
    <property type="entry name" value="HYLS1_C_dom"/>
</dbReference>
<keyword evidence="9" id="KW-0378">Hydrolase</keyword>
<dbReference type="GO" id="GO:0005524">
    <property type="term" value="F:ATP binding"/>
    <property type="evidence" value="ECO:0007669"/>
    <property type="project" value="UniProtKB-KW"/>
</dbReference>
<keyword evidence="8" id="KW-0970">Cilium biogenesis/degradation</keyword>
<dbReference type="PANTHER" id="PTHR34174">
    <property type="entry name" value="HYDROLETHALUS SYNDROME PROTEIN 1"/>
    <property type="match status" value="1"/>
</dbReference>
<keyword evidence="13" id="KW-0206">Cytoskeleton</keyword>
<feature type="short sequence motif" description="Q motif" evidence="17">
    <location>
        <begin position="339"/>
        <end position="367"/>
    </location>
</feature>
<feature type="domain" description="DEAD-box RNA helicase Q" evidence="21">
    <location>
        <begin position="339"/>
        <end position="367"/>
    </location>
</feature>